<dbReference type="PROSITE" id="PS50887">
    <property type="entry name" value="GGDEF"/>
    <property type="match status" value="1"/>
</dbReference>
<organism evidence="3 4">
    <name type="scientific">Aurantimonas aggregata</name>
    <dbReference type="NCBI Taxonomy" id="2047720"/>
    <lineage>
        <taxon>Bacteria</taxon>
        <taxon>Pseudomonadati</taxon>
        <taxon>Pseudomonadota</taxon>
        <taxon>Alphaproteobacteria</taxon>
        <taxon>Hyphomicrobiales</taxon>
        <taxon>Aurantimonadaceae</taxon>
        <taxon>Aurantimonas</taxon>
    </lineage>
</organism>
<dbReference type="PANTHER" id="PTHR46663:SF2">
    <property type="entry name" value="GGDEF DOMAIN-CONTAINING PROTEIN"/>
    <property type="match status" value="1"/>
</dbReference>
<keyword evidence="1" id="KW-1133">Transmembrane helix</keyword>
<feature type="domain" description="GGDEF" evidence="2">
    <location>
        <begin position="238"/>
        <end position="373"/>
    </location>
</feature>
<proteinExistence type="predicted"/>
<gene>
    <name evidence="3" type="ORF">GTW51_11840</name>
</gene>
<feature type="transmembrane region" description="Helical" evidence="1">
    <location>
        <begin position="55"/>
        <end position="76"/>
    </location>
</feature>
<feature type="transmembrane region" description="Helical" evidence="1">
    <location>
        <begin position="123"/>
        <end position="142"/>
    </location>
</feature>
<comment type="caution">
    <text evidence="3">The sequence shown here is derived from an EMBL/GenBank/DDBJ whole genome shotgun (WGS) entry which is preliminary data.</text>
</comment>
<dbReference type="InterPro" id="IPR052163">
    <property type="entry name" value="DGC-Regulatory_Protein"/>
</dbReference>
<dbReference type="Gene3D" id="3.30.70.270">
    <property type="match status" value="1"/>
</dbReference>
<dbReference type="EMBL" id="JAAAMJ010000007">
    <property type="protein sequence ID" value="NDV87391.1"/>
    <property type="molecule type" value="Genomic_DNA"/>
</dbReference>
<evidence type="ECO:0000313" key="3">
    <source>
        <dbReference type="EMBL" id="NDV87391.1"/>
    </source>
</evidence>
<dbReference type="CDD" id="cd01949">
    <property type="entry name" value="GGDEF"/>
    <property type="match status" value="1"/>
</dbReference>
<evidence type="ECO:0000256" key="1">
    <source>
        <dbReference type="SAM" id="Phobius"/>
    </source>
</evidence>
<dbReference type="InterPro" id="IPR029787">
    <property type="entry name" value="Nucleotide_cyclase"/>
</dbReference>
<dbReference type="SUPFAM" id="SSF55073">
    <property type="entry name" value="Nucleotide cyclase"/>
    <property type="match status" value="1"/>
</dbReference>
<name>A0A6L9MI73_9HYPH</name>
<protein>
    <submittedName>
        <fullName evidence="3">Diguanylate cyclase</fullName>
    </submittedName>
</protein>
<feature type="transmembrane region" description="Helical" evidence="1">
    <location>
        <begin position="30"/>
        <end position="49"/>
    </location>
</feature>
<dbReference type="AlphaFoldDB" id="A0A6L9MI73"/>
<dbReference type="Pfam" id="PF00990">
    <property type="entry name" value="GGDEF"/>
    <property type="match status" value="1"/>
</dbReference>
<dbReference type="InterPro" id="IPR000160">
    <property type="entry name" value="GGDEF_dom"/>
</dbReference>
<feature type="transmembrane region" description="Helical" evidence="1">
    <location>
        <begin position="174"/>
        <end position="190"/>
    </location>
</feature>
<evidence type="ECO:0000259" key="2">
    <source>
        <dbReference type="PROSITE" id="PS50887"/>
    </source>
</evidence>
<keyword evidence="4" id="KW-1185">Reference proteome</keyword>
<dbReference type="SMART" id="SM00267">
    <property type="entry name" value="GGDEF"/>
    <property type="match status" value="1"/>
</dbReference>
<sequence>MRKRLKRWIRGDDVALPVFGEMIELMYGSLVPLIASVFGLHLIAVFAGFRTGDPLLIFLAVIGCCIGYARIGLGLAYQHRKRRWLDRLAARRWQNLYALGGVPYCINNGLLIIVAMYSGDPYVFAWCGGFMIANAYGLVMYVAVRPAVAMTQVSLTLLPVTLVCLASGRFDLTVLGLNMVLAIIALMINLRRQYLTIREMLESRRSLERFATTDPLTGLMNRNSLLRQIDDPDRRVAGSRALLFIDLDRFKPVNDEHGHQAGDELLAQLAVRLRRCIGERDLLARFGGDEFVIICESRTAEALTGAEALANSIRESLAEPFHLANASVMIGASIGIARIPAGRVDIDGLIGEADDAMYAAKRARREADIPATRDRQELAA</sequence>
<keyword evidence="1" id="KW-0812">Transmembrane</keyword>
<dbReference type="RefSeq" id="WP_163044129.1">
    <property type="nucleotide sequence ID" value="NZ_JAAAMJ010000007.1"/>
</dbReference>
<feature type="transmembrane region" description="Helical" evidence="1">
    <location>
        <begin position="96"/>
        <end position="117"/>
    </location>
</feature>
<reference evidence="3 4" key="1">
    <citation type="submission" date="2020-01" db="EMBL/GenBank/DDBJ databases">
        <title>Genomes of bacteria type strains.</title>
        <authorList>
            <person name="Chen J."/>
            <person name="Zhu S."/>
            <person name="Chen J."/>
        </authorList>
    </citation>
    <scope>NUCLEOTIDE SEQUENCE [LARGE SCALE GENOMIC DNA]</scope>
    <source>
        <strain evidence="3 4">KCTC 52919</strain>
    </source>
</reference>
<dbReference type="Proteomes" id="UP000476332">
    <property type="component" value="Unassembled WGS sequence"/>
</dbReference>
<dbReference type="PANTHER" id="PTHR46663">
    <property type="entry name" value="DIGUANYLATE CYCLASE DGCT-RELATED"/>
    <property type="match status" value="1"/>
</dbReference>
<accession>A0A6L9MI73</accession>
<dbReference type="InterPro" id="IPR043128">
    <property type="entry name" value="Rev_trsase/Diguanyl_cyclase"/>
</dbReference>
<evidence type="ECO:0000313" key="4">
    <source>
        <dbReference type="Proteomes" id="UP000476332"/>
    </source>
</evidence>
<dbReference type="NCBIfam" id="TIGR00254">
    <property type="entry name" value="GGDEF"/>
    <property type="match status" value="1"/>
</dbReference>
<keyword evidence="1" id="KW-0472">Membrane</keyword>